<dbReference type="Proteomes" id="UP000199031">
    <property type="component" value="Unassembled WGS sequence"/>
</dbReference>
<feature type="signal peptide" evidence="2">
    <location>
        <begin position="1"/>
        <end position="29"/>
    </location>
</feature>
<dbReference type="InterPro" id="IPR050300">
    <property type="entry name" value="GDXG_lipolytic_enzyme"/>
</dbReference>
<dbReference type="SUPFAM" id="SSF53474">
    <property type="entry name" value="alpha/beta-Hydrolases"/>
    <property type="match status" value="1"/>
</dbReference>
<dbReference type="Gene3D" id="3.40.50.1820">
    <property type="entry name" value="alpha/beta hydrolase"/>
    <property type="match status" value="1"/>
</dbReference>
<dbReference type="PANTHER" id="PTHR48081">
    <property type="entry name" value="AB HYDROLASE SUPERFAMILY PROTEIN C4A8.06C"/>
    <property type="match status" value="1"/>
</dbReference>
<keyword evidence="5" id="KW-1185">Reference proteome</keyword>
<keyword evidence="2" id="KW-0732">Signal</keyword>
<dbReference type="EMBL" id="FOXQ01000001">
    <property type="protein sequence ID" value="SFP53259.1"/>
    <property type="molecule type" value="Genomic_DNA"/>
</dbReference>
<dbReference type="AlphaFoldDB" id="A0A1I5R436"/>
<organism evidence="4 5">
    <name type="scientific">Parafilimonas terrae</name>
    <dbReference type="NCBI Taxonomy" id="1465490"/>
    <lineage>
        <taxon>Bacteria</taxon>
        <taxon>Pseudomonadati</taxon>
        <taxon>Bacteroidota</taxon>
        <taxon>Chitinophagia</taxon>
        <taxon>Chitinophagales</taxon>
        <taxon>Chitinophagaceae</taxon>
        <taxon>Parafilimonas</taxon>
    </lineage>
</organism>
<dbReference type="GO" id="GO:0016787">
    <property type="term" value="F:hydrolase activity"/>
    <property type="evidence" value="ECO:0007669"/>
    <property type="project" value="UniProtKB-KW"/>
</dbReference>
<dbReference type="InterPro" id="IPR029058">
    <property type="entry name" value="AB_hydrolase_fold"/>
</dbReference>
<evidence type="ECO:0000259" key="3">
    <source>
        <dbReference type="Pfam" id="PF20434"/>
    </source>
</evidence>
<dbReference type="STRING" id="1465490.SAMN05444277_10161"/>
<accession>A0A1I5R436</accession>
<protein>
    <submittedName>
        <fullName evidence="4">Acetyl esterase/lipase</fullName>
    </submittedName>
</protein>
<dbReference type="InterPro" id="IPR049492">
    <property type="entry name" value="BD-FAE-like_dom"/>
</dbReference>
<evidence type="ECO:0000313" key="5">
    <source>
        <dbReference type="Proteomes" id="UP000199031"/>
    </source>
</evidence>
<dbReference type="Pfam" id="PF20434">
    <property type="entry name" value="BD-FAE"/>
    <property type="match status" value="1"/>
</dbReference>
<evidence type="ECO:0000313" key="4">
    <source>
        <dbReference type="EMBL" id="SFP53259.1"/>
    </source>
</evidence>
<dbReference type="PANTHER" id="PTHR48081:SF6">
    <property type="entry name" value="PEPTIDASE S9 PROLYL OLIGOPEPTIDASE CATALYTIC DOMAIN-CONTAINING PROTEIN"/>
    <property type="match status" value="1"/>
</dbReference>
<keyword evidence="1" id="KW-0378">Hydrolase</keyword>
<name>A0A1I5R436_9BACT</name>
<feature type="chain" id="PRO_5011762562" evidence="2">
    <location>
        <begin position="30"/>
        <end position="309"/>
    </location>
</feature>
<evidence type="ECO:0000256" key="1">
    <source>
        <dbReference type="ARBA" id="ARBA00022801"/>
    </source>
</evidence>
<reference evidence="4 5" key="1">
    <citation type="submission" date="2016-10" db="EMBL/GenBank/DDBJ databases">
        <authorList>
            <person name="de Groot N.N."/>
        </authorList>
    </citation>
    <scope>NUCLEOTIDE SEQUENCE [LARGE SCALE GENOMIC DNA]</scope>
    <source>
        <strain evidence="4 5">DSM 28286</strain>
    </source>
</reference>
<gene>
    <name evidence="4" type="ORF">SAMN05444277_10161</name>
</gene>
<proteinExistence type="predicted"/>
<sequence>MHPIITQKQMRKIKILFIGICLLPFAAHAQRVINLYPGDIPNSKKTALKDIPENVSAGLMRRVITPTLQIYLPEKDKATDAAIVICPGGGYSVIVYDGEGTLTAKELVKKGIAAFVLRYRLPNDSFQVNKTIAPLQDAQQAIKMVRDSAVAWGINSNKIGIMGFSAGGHVASTEATHFNKALIENKSNKSLRPDFQILVYPVISMQDSLAHQGSRTQLLGDNPSKETIDLYSNELQADKNAPPAFITVAADDKVVDVDNSIVYFEKLRHNKVPVEMHIYQKGDHGFVFRHPGWMEPLFEWMQNNSWINK</sequence>
<feature type="domain" description="BD-FAE-like" evidence="3">
    <location>
        <begin position="68"/>
        <end position="267"/>
    </location>
</feature>
<evidence type="ECO:0000256" key="2">
    <source>
        <dbReference type="SAM" id="SignalP"/>
    </source>
</evidence>